<dbReference type="AlphaFoldDB" id="A0A9R1CSW8"/>
<name>A0A9R1CSW8_9EURY</name>
<protein>
    <submittedName>
        <fullName evidence="1">Metal-dependent hydrolase</fullName>
    </submittedName>
</protein>
<keyword evidence="1" id="KW-0378">Hydrolase</keyword>
<keyword evidence="2" id="KW-1185">Reference proteome</keyword>
<proteinExistence type="predicted"/>
<evidence type="ECO:0000313" key="2">
    <source>
        <dbReference type="Proteomes" id="UP001139494"/>
    </source>
</evidence>
<organism evidence="1 2">
    <name type="scientific">Natronomonas aquatica</name>
    <dbReference type="NCBI Taxonomy" id="2841590"/>
    <lineage>
        <taxon>Archaea</taxon>
        <taxon>Methanobacteriati</taxon>
        <taxon>Methanobacteriota</taxon>
        <taxon>Stenosarchaea group</taxon>
        <taxon>Halobacteria</taxon>
        <taxon>Halobacteriales</taxon>
        <taxon>Natronomonadaceae</taxon>
        <taxon>Natronomonas</taxon>
    </lineage>
</organism>
<sequence>MLHVHSAPGGHAAVGYLLYTALCRFRTESIPDGAAVLALAVGTQFADLLDKPLAWYLGVLPSGRSLGHSVFATALLLVIVHRVATHYRRRELSIAFAVGHLLHLAGDAVYPLLDGDLGELQFLLWPAVSQSGGKTGYTILETLIELSQTTGGLIELALFLVATGLWLSHRAPGLRLCLGVVRSLGRGR</sequence>
<gene>
    <name evidence="1" type="ORF">KM295_14940</name>
</gene>
<dbReference type="GO" id="GO:0016787">
    <property type="term" value="F:hydrolase activity"/>
    <property type="evidence" value="ECO:0007669"/>
    <property type="project" value="UniProtKB-KW"/>
</dbReference>
<dbReference type="Proteomes" id="UP001139494">
    <property type="component" value="Unassembled WGS sequence"/>
</dbReference>
<evidence type="ECO:0000313" key="1">
    <source>
        <dbReference type="EMBL" id="MCQ4334748.1"/>
    </source>
</evidence>
<dbReference type="EMBL" id="JAHLKM010000035">
    <property type="protein sequence ID" value="MCQ4334748.1"/>
    <property type="molecule type" value="Genomic_DNA"/>
</dbReference>
<dbReference type="Pfam" id="PF04307">
    <property type="entry name" value="YdjM"/>
    <property type="match status" value="1"/>
</dbReference>
<accession>A0A9R1CSW8</accession>
<reference evidence="1" key="1">
    <citation type="journal article" date="2023" name="Front. Microbiol.">
        <title>Genomic-based phylogenetic and metabolic analyses of the genus Natronomonas, and description of Natronomonas aquatica sp. nov.</title>
        <authorList>
            <person name="Garcia-Roldan A."/>
            <person name="Duran-Viseras A."/>
            <person name="de la Haba R.R."/>
            <person name="Corral P."/>
            <person name="Sanchez-Porro C."/>
            <person name="Ventosa A."/>
        </authorList>
    </citation>
    <scope>NUCLEOTIDE SEQUENCE</scope>
    <source>
        <strain evidence="1">F2-12</strain>
    </source>
</reference>
<dbReference type="RefSeq" id="WP_256030836.1">
    <property type="nucleotide sequence ID" value="NZ_JAHLKM010000035.1"/>
</dbReference>
<dbReference type="InterPro" id="IPR007404">
    <property type="entry name" value="YdjM-like"/>
</dbReference>
<comment type="caution">
    <text evidence="1">The sequence shown here is derived from an EMBL/GenBank/DDBJ whole genome shotgun (WGS) entry which is preliminary data.</text>
</comment>